<evidence type="ECO:0000313" key="8">
    <source>
        <dbReference type="Proteomes" id="UP000277294"/>
    </source>
</evidence>
<protein>
    <submittedName>
        <fullName evidence="7">Iron-sulfur cluster repair protein YtfE</fullName>
    </submittedName>
</protein>
<evidence type="ECO:0000313" key="7">
    <source>
        <dbReference type="EMBL" id="VCU70669.1"/>
    </source>
</evidence>
<dbReference type="Pfam" id="PF01814">
    <property type="entry name" value="Hemerythrin"/>
    <property type="match status" value="1"/>
</dbReference>
<dbReference type="OrthoDB" id="9797132at2"/>
<evidence type="ECO:0000256" key="4">
    <source>
        <dbReference type="ARBA" id="ARBA00023004"/>
    </source>
</evidence>
<keyword evidence="3" id="KW-0479">Metal-binding</keyword>
<dbReference type="AlphaFoldDB" id="A0A3P4B2Z6"/>
<accession>A0A3P4B2Z6</accession>
<dbReference type="InterPro" id="IPR012312">
    <property type="entry name" value="Hemerythrin-like"/>
</dbReference>
<organism evidence="7 8">
    <name type="scientific">Pigmentiphaga humi</name>
    <dbReference type="NCBI Taxonomy" id="2478468"/>
    <lineage>
        <taxon>Bacteria</taxon>
        <taxon>Pseudomonadati</taxon>
        <taxon>Pseudomonadota</taxon>
        <taxon>Betaproteobacteria</taxon>
        <taxon>Burkholderiales</taxon>
        <taxon>Alcaligenaceae</taxon>
        <taxon>Pigmentiphaga</taxon>
    </lineage>
</organism>
<gene>
    <name evidence="7" type="primary">ytfE</name>
    <name evidence="7" type="ORF">PIGHUM_02745</name>
</gene>
<evidence type="ECO:0000256" key="3">
    <source>
        <dbReference type="ARBA" id="ARBA00022723"/>
    </source>
</evidence>
<name>A0A3P4B2Z6_9BURK</name>
<dbReference type="InterPro" id="IPR019903">
    <property type="entry name" value="RIC_family"/>
</dbReference>
<keyword evidence="2" id="KW-0963">Cytoplasm</keyword>
<dbReference type="EMBL" id="UWPJ01000022">
    <property type="protein sequence ID" value="VCU70669.1"/>
    <property type="molecule type" value="Genomic_DNA"/>
</dbReference>
<reference evidence="7 8" key="1">
    <citation type="submission" date="2018-10" db="EMBL/GenBank/DDBJ databases">
        <authorList>
            <person name="Criscuolo A."/>
        </authorList>
    </citation>
    <scope>NUCLEOTIDE SEQUENCE [LARGE SCALE GENOMIC DNA]</scope>
    <source>
        <strain evidence="7">DnA1</strain>
    </source>
</reference>
<dbReference type="Proteomes" id="UP000277294">
    <property type="component" value="Unassembled WGS sequence"/>
</dbReference>
<dbReference type="CDD" id="cd12108">
    <property type="entry name" value="Hr-like"/>
    <property type="match status" value="1"/>
</dbReference>
<sequence>MNVLDQSPPTPPRAVPGDEDWRNRPASDLIDHILRRYHERHRQQLPELIALAAKVEQVHGERPDCPAGLADRLRAMQQELESHMRKEEQILFPMISRGHGAMAAAPIAVMRLEHDQHREALRELAALTGDAIPPAGACATWQALYRGLRLFRDDLMAHIHLENNVLFEAAAGWPSRH</sequence>
<evidence type="ECO:0000259" key="6">
    <source>
        <dbReference type="Pfam" id="PF01814"/>
    </source>
</evidence>
<evidence type="ECO:0000256" key="5">
    <source>
        <dbReference type="SAM" id="MobiDB-lite"/>
    </source>
</evidence>
<comment type="subcellular location">
    <subcellularLocation>
        <location evidence="1">Cytoplasm</location>
    </subcellularLocation>
</comment>
<proteinExistence type="predicted"/>
<keyword evidence="4" id="KW-0408">Iron</keyword>
<dbReference type="GO" id="GO:0046872">
    <property type="term" value="F:metal ion binding"/>
    <property type="evidence" value="ECO:0007669"/>
    <property type="project" value="UniProtKB-KW"/>
</dbReference>
<evidence type="ECO:0000256" key="2">
    <source>
        <dbReference type="ARBA" id="ARBA00022490"/>
    </source>
</evidence>
<dbReference type="PANTHER" id="PTHR36438">
    <property type="entry name" value="IRON-SULFUR CLUSTER REPAIR PROTEIN YTFE"/>
    <property type="match status" value="1"/>
</dbReference>
<keyword evidence="8" id="KW-1185">Reference proteome</keyword>
<dbReference type="PANTHER" id="PTHR36438:SF1">
    <property type="entry name" value="IRON-SULFUR CLUSTER REPAIR PROTEIN YTFE"/>
    <property type="match status" value="1"/>
</dbReference>
<feature type="region of interest" description="Disordered" evidence="5">
    <location>
        <begin position="1"/>
        <end position="23"/>
    </location>
</feature>
<dbReference type="RefSeq" id="WP_124080136.1">
    <property type="nucleotide sequence ID" value="NZ_UWPJ01000022.1"/>
</dbReference>
<dbReference type="Gene3D" id="1.20.120.520">
    <property type="entry name" value="nmb1532 protein domain like"/>
    <property type="match status" value="1"/>
</dbReference>
<feature type="domain" description="Hemerythrin-like" evidence="6">
    <location>
        <begin position="30"/>
        <end position="169"/>
    </location>
</feature>
<evidence type="ECO:0000256" key="1">
    <source>
        <dbReference type="ARBA" id="ARBA00004496"/>
    </source>
</evidence>
<dbReference type="GO" id="GO:0005737">
    <property type="term" value="C:cytoplasm"/>
    <property type="evidence" value="ECO:0007669"/>
    <property type="project" value="UniProtKB-SubCell"/>
</dbReference>